<keyword evidence="3" id="KW-1185">Reference proteome</keyword>
<name>A0A9P0KHD3_ACAOB</name>
<dbReference type="EMBL" id="CAKOFQ010006816">
    <property type="protein sequence ID" value="CAH1973958.1"/>
    <property type="molecule type" value="Genomic_DNA"/>
</dbReference>
<protein>
    <submittedName>
        <fullName evidence="2">Uncharacterized protein</fullName>
    </submittedName>
</protein>
<gene>
    <name evidence="2" type="ORF">ACAOBT_LOCUS10831</name>
</gene>
<proteinExistence type="predicted"/>
<evidence type="ECO:0000256" key="1">
    <source>
        <dbReference type="SAM" id="MobiDB-lite"/>
    </source>
</evidence>
<organism evidence="2 3">
    <name type="scientific">Acanthoscelides obtectus</name>
    <name type="common">Bean weevil</name>
    <name type="synonym">Bruchus obtectus</name>
    <dbReference type="NCBI Taxonomy" id="200917"/>
    <lineage>
        <taxon>Eukaryota</taxon>
        <taxon>Metazoa</taxon>
        <taxon>Ecdysozoa</taxon>
        <taxon>Arthropoda</taxon>
        <taxon>Hexapoda</taxon>
        <taxon>Insecta</taxon>
        <taxon>Pterygota</taxon>
        <taxon>Neoptera</taxon>
        <taxon>Endopterygota</taxon>
        <taxon>Coleoptera</taxon>
        <taxon>Polyphaga</taxon>
        <taxon>Cucujiformia</taxon>
        <taxon>Chrysomeloidea</taxon>
        <taxon>Chrysomelidae</taxon>
        <taxon>Bruchinae</taxon>
        <taxon>Bruchini</taxon>
        <taxon>Acanthoscelides</taxon>
    </lineage>
</organism>
<dbReference type="Proteomes" id="UP001152888">
    <property type="component" value="Unassembled WGS sequence"/>
</dbReference>
<comment type="caution">
    <text evidence="2">The sequence shown here is derived from an EMBL/GenBank/DDBJ whole genome shotgun (WGS) entry which is preliminary data.</text>
</comment>
<feature type="region of interest" description="Disordered" evidence="1">
    <location>
        <begin position="1"/>
        <end position="50"/>
    </location>
</feature>
<evidence type="ECO:0000313" key="2">
    <source>
        <dbReference type="EMBL" id="CAH1973958.1"/>
    </source>
</evidence>
<dbReference type="OrthoDB" id="5305647at2759"/>
<sequence>MYGTSYSEASSSSAAMAANTTTTWSNSSSNPPMYGTNPATGHHLPLPYTTFDPGPSTSSVYPQHSMFQFAPYPAMHMPFDYPQCSQNLGSLSTDYKSLYSKPT</sequence>
<evidence type="ECO:0000313" key="3">
    <source>
        <dbReference type="Proteomes" id="UP001152888"/>
    </source>
</evidence>
<feature type="compositionally biased region" description="Low complexity" evidence="1">
    <location>
        <begin position="1"/>
        <end position="30"/>
    </location>
</feature>
<reference evidence="2" key="1">
    <citation type="submission" date="2022-03" db="EMBL/GenBank/DDBJ databases">
        <authorList>
            <person name="Sayadi A."/>
        </authorList>
    </citation>
    <scope>NUCLEOTIDE SEQUENCE</scope>
</reference>
<accession>A0A9P0KHD3</accession>
<dbReference type="AlphaFoldDB" id="A0A9P0KHD3"/>